<feature type="domain" description="Helicase ATP-binding" evidence="8">
    <location>
        <begin position="40"/>
        <end position="215"/>
    </location>
</feature>
<dbReference type="SMART" id="SM00490">
    <property type="entry name" value="HELICc"/>
    <property type="match status" value="1"/>
</dbReference>
<feature type="domain" description="DEAD-box RNA helicase Q" evidence="10">
    <location>
        <begin position="9"/>
        <end position="37"/>
    </location>
</feature>
<evidence type="ECO:0000259" key="8">
    <source>
        <dbReference type="PROSITE" id="PS51192"/>
    </source>
</evidence>
<dbReference type="GO" id="GO:0003724">
    <property type="term" value="F:RNA helicase activity"/>
    <property type="evidence" value="ECO:0007669"/>
    <property type="project" value="InterPro"/>
</dbReference>
<dbReference type="SMART" id="SM00487">
    <property type="entry name" value="DEXDc"/>
    <property type="match status" value="1"/>
</dbReference>
<keyword evidence="12" id="KW-1185">Reference proteome</keyword>
<dbReference type="GO" id="GO:0005829">
    <property type="term" value="C:cytosol"/>
    <property type="evidence" value="ECO:0007669"/>
    <property type="project" value="TreeGrafter"/>
</dbReference>
<dbReference type="InterPro" id="IPR050079">
    <property type="entry name" value="DEAD_box_RNA_helicase"/>
</dbReference>
<dbReference type="InterPro" id="IPR001650">
    <property type="entry name" value="Helicase_C-like"/>
</dbReference>
<evidence type="ECO:0000259" key="10">
    <source>
        <dbReference type="PROSITE" id="PS51195"/>
    </source>
</evidence>
<sequence length="523" mass="56380">MVCESLHLKEFNTLGLAEPILRALTAEGYTTPTPIQAGVIPAMLDGKDIVGIAQTGTGKTAAFVLPLLQRVHEIRKMPYPKSCKALILAPTRELAAQIEDAIRTYGKYLKSSSAVIVGGAKAGPQIRAMSRGVDILVATPGRLEDLMSTGAVMLDQTNTVILDEADQMLDLGFMPAIRRIMQALPKKRQTALLSATMPKQIRGLAEDFLYKPVEVSVAPQSKPIERITQSVIHVEKANKRQILVDVMRREDIDRAVVFSRTKHGANKLAQVLVQNGIQADAIHGNKSQSQRVRTLDAFKAGKVPILVATDIAARGIDVDGVSHVFNFDLPNVPEVFVHRIGRTARAGATGIAISICDESEREFLRDIQKLIGFKIELDELSATDLVPEQAPEKPGGKRSAGRGRSKPAGTSGRGRARNGRAKPEGAKAGDQRTQEPRKAPARADASPTGENRKRRRPQKSKGRNGQGAQNALNGENGQSGKRNQNSQGSKGGRGNQGGENAGLSRMLGNIERSQRASGRRQSA</sequence>
<keyword evidence="2" id="KW-0378">Hydrolase</keyword>
<dbReference type="InterPro" id="IPR027417">
    <property type="entry name" value="P-loop_NTPase"/>
</dbReference>
<evidence type="ECO:0000256" key="7">
    <source>
        <dbReference type="SAM" id="MobiDB-lite"/>
    </source>
</evidence>
<dbReference type="InterPro" id="IPR011545">
    <property type="entry name" value="DEAD/DEAH_box_helicase_dom"/>
</dbReference>
<evidence type="ECO:0000313" key="12">
    <source>
        <dbReference type="Proteomes" id="UP000183685"/>
    </source>
</evidence>
<protein>
    <submittedName>
        <fullName evidence="11">ATP-dependent RNA helicase RhlE</fullName>
    </submittedName>
</protein>
<reference evidence="11 12" key="1">
    <citation type="submission" date="2016-10" db="EMBL/GenBank/DDBJ databases">
        <authorList>
            <person name="de Groot N.N."/>
        </authorList>
    </citation>
    <scope>NUCLEOTIDE SEQUENCE [LARGE SCALE GENOMIC DNA]</scope>
    <source>
        <strain evidence="11 12">CGMCC 1.9109</strain>
    </source>
</reference>
<dbReference type="GO" id="GO:0005524">
    <property type="term" value="F:ATP binding"/>
    <property type="evidence" value="ECO:0007669"/>
    <property type="project" value="UniProtKB-KW"/>
</dbReference>
<evidence type="ECO:0000256" key="2">
    <source>
        <dbReference type="ARBA" id="ARBA00022801"/>
    </source>
</evidence>
<dbReference type="Pfam" id="PF00271">
    <property type="entry name" value="Helicase_C"/>
    <property type="match status" value="1"/>
</dbReference>
<dbReference type="SUPFAM" id="SSF52540">
    <property type="entry name" value="P-loop containing nucleoside triphosphate hydrolases"/>
    <property type="match status" value="1"/>
</dbReference>
<dbReference type="GO" id="GO:0003676">
    <property type="term" value="F:nucleic acid binding"/>
    <property type="evidence" value="ECO:0007669"/>
    <property type="project" value="InterPro"/>
</dbReference>
<dbReference type="PANTHER" id="PTHR47959:SF13">
    <property type="entry name" value="ATP-DEPENDENT RNA HELICASE RHLE"/>
    <property type="match status" value="1"/>
</dbReference>
<dbReference type="STRING" id="637679.GCA_001550055_03457"/>
<evidence type="ECO:0000256" key="3">
    <source>
        <dbReference type="ARBA" id="ARBA00022806"/>
    </source>
</evidence>
<dbReference type="Pfam" id="PF00270">
    <property type="entry name" value="DEAD"/>
    <property type="match status" value="1"/>
</dbReference>
<dbReference type="GO" id="GO:0016787">
    <property type="term" value="F:hydrolase activity"/>
    <property type="evidence" value="ECO:0007669"/>
    <property type="project" value="UniProtKB-KW"/>
</dbReference>
<dbReference type="CDD" id="cd00268">
    <property type="entry name" value="DEADc"/>
    <property type="match status" value="1"/>
</dbReference>
<dbReference type="AlphaFoldDB" id="A0A1G7B026"/>
<feature type="compositionally biased region" description="Basic and acidic residues" evidence="7">
    <location>
        <begin position="421"/>
        <end position="438"/>
    </location>
</feature>
<keyword evidence="1" id="KW-0547">Nucleotide-binding</keyword>
<name>A0A1G7B026_9PROT</name>
<dbReference type="PROSITE" id="PS51192">
    <property type="entry name" value="HELICASE_ATP_BIND_1"/>
    <property type="match status" value="1"/>
</dbReference>
<evidence type="ECO:0000256" key="1">
    <source>
        <dbReference type="ARBA" id="ARBA00022741"/>
    </source>
</evidence>
<evidence type="ECO:0000256" key="6">
    <source>
        <dbReference type="PROSITE-ProRule" id="PRU00552"/>
    </source>
</evidence>
<proteinExistence type="inferred from homology"/>
<dbReference type="CDD" id="cd18787">
    <property type="entry name" value="SF2_C_DEAD"/>
    <property type="match status" value="1"/>
</dbReference>
<evidence type="ECO:0000256" key="5">
    <source>
        <dbReference type="ARBA" id="ARBA00038437"/>
    </source>
</evidence>
<feature type="compositionally biased region" description="Basic residues" evidence="7">
    <location>
        <begin position="452"/>
        <end position="462"/>
    </location>
</feature>
<feature type="region of interest" description="Disordered" evidence="7">
    <location>
        <begin position="385"/>
        <end position="523"/>
    </location>
</feature>
<dbReference type="InterPro" id="IPR014014">
    <property type="entry name" value="RNA_helicase_DEAD_Q_motif"/>
</dbReference>
<comment type="similarity">
    <text evidence="5">Belongs to the DEAD box helicase family.</text>
</comment>
<accession>A0A1G7B026</accession>
<feature type="compositionally biased region" description="Polar residues" evidence="7">
    <location>
        <begin position="466"/>
        <end position="482"/>
    </location>
</feature>
<dbReference type="Proteomes" id="UP000183685">
    <property type="component" value="Unassembled WGS sequence"/>
</dbReference>
<dbReference type="PANTHER" id="PTHR47959">
    <property type="entry name" value="ATP-DEPENDENT RNA HELICASE RHLE-RELATED"/>
    <property type="match status" value="1"/>
</dbReference>
<dbReference type="EMBL" id="FNAK01000005">
    <property type="protein sequence ID" value="SDE20302.1"/>
    <property type="molecule type" value="Genomic_DNA"/>
</dbReference>
<evidence type="ECO:0000259" key="9">
    <source>
        <dbReference type="PROSITE" id="PS51194"/>
    </source>
</evidence>
<gene>
    <name evidence="11" type="ORF">SAMN04488071_2292</name>
</gene>
<feature type="compositionally biased region" description="Gly residues" evidence="7">
    <location>
        <begin position="489"/>
        <end position="500"/>
    </location>
</feature>
<keyword evidence="4" id="KW-0067">ATP-binding</keyword>
<dbReference type="InterPro" id="IPR014001">
    <property type="entry name" value="Helicase_ATP-bd"/>
</dbReference>
<dbReference type="PROSITE" id="PS51195">
    <property type="entry name" value="Q_MOTIF"/>
    <property type="match status" value="1"/>
</dbReference>
<evidence type="ECO:0000313" key="11">
    <source>
        <dbReference type="EMBL" id="SDE20302.1"/>
    </source>
</evidence>
<evidence type="ECO:0000256" key="4">
    <source>
        <dbReference type="ARBA" id="ARBA00022840"/>
    </source>
</evidence>
<keyword evidence="3 11" id="KW-0347">Helicase</keyword>
<dbReference type="InterPro" id="IPR044742">
    <property type="entry name" value="DEAD/DEAH_RhlB"/>
</dbReference>
<dbReference type="Gene3D" id="3.40.50.300">
    <property type="entry name" value="P-loop containing nucleotide triphosphate hydrolases"/>
    <property type="match status" value="2"/>
</dbReference>
<feature type="short sequence motif" description="Q motif" evidence="6">
    <location>
        <begin position="9"/>
        <end position="37"/>
    </location>
</feature>
<dbReference type="PROSITE" id="PS51194">
    <property type="entry name" value="HELICASE_CTER"/>
    <property type="match status" value="1"/>
</dbReference>
<feature type="domain" description="Helicase C-terminal" evidence="9">
    <location>
        <begin position="226"/>
        <end position="386"/>
    </location>
</feature>
<organism evidence="11 12">
    <name type="scientific">Kordiimonas lacus</name>
    <dbReference type="NCBI Taxonomy" id="637679"/>
    <lineage>
        <taxon>Bacteria</taxon>
        <taxon>Pseudomonadati</taxon>
        <taxon>Pseudomonadota</taxon>
        <taxon>Alphaproteobacteria</taxon>
        <taxon>Kordiimonadales</taxon>
        <taxon>Kordiimonadaceae</taxon>
        <taxon>Kordiimonas</taxon>
    </lineage>
</organism>